<evidence type="ECO:0000256" key="3">
    <source>
        <dbReference type="PIRNR" id="PIRNR001365"/>
    </source>
</evidence>
<dbReference type="PIRSF" id="PIRSF001365">
    <property type="entry name" value="DHDPS"/>
    <property type="match status" value="1"/>
</dbReference>
<evidence type="ECO:0000256" key="4">
    <source>
        <dbReference type="PIRSR" id="PIRSR001365-1"/>
    </source>
</evidence>
<dbReference type="AlphaFoldDB" id="A0A6P1MBG9"/>
<keyword evidence="2" id="KW-0704">Schiff base</keyword>
<protein>
    <submittedName>
        <fullName evidence="6">Dihydrodipicolinate synthase family protein</fullName>
    </submittedName>
</protein>
<keyword evidence="7" id="KW-1185">Reference proteome</keyword>
<evidence type="ECO:0000313" key="6">
    <source>
        <dbReference type="EMBL" id="QHI69438.1"/>
    </source>
</evidence>
<dbReference type="PANTHER" id="PTHR42849">
    <property type="entry name" value="N-ACETYLNEURAMINATE LYASE"/>
    <property type="match status" value="1"/>
</dbReference>
<keyword evidence="1 3" id="KW-0456">Lyase</keyword>
<dbReference type="Pfam" id="PF00701">
    <property type="entry name" value="DHDPS"/>
    <property type="match status" value="1"/>
</dbReference>
<dbReference type="CDD" id="cd00408">
    <property type="entry name" value="DHDPS-like"/>
    <property type="match status" value="1"/>
</dbReference>
<gene>
    <name evidence="6" type="ORF">GT409_08210</name>
</gene>
<dbReference type="Gene3D" id="3.20.20.70">
    <property type="entry name" value="Aldolase class I"/>
    <property type="match status" value="1"/>
</dbReference>
<organism evidence="6 7">
    <name type="scientific">Tichowtungia aerotolerans</name>
    <dbReference type="NCBI Taxonomy" id="2697043"/>
    <lineage>
        <taxon>Bacteria</taxon>
        <taxon>Pseudomonadati</taxon>
        <taxon>Kiritimatiellota</taxon>
        <taxon>Tichowtungiia</taxon>
        <taxon>Tichowtungiales</taxon>
        <taxon>Tichowtungiaceae</taxon>
        <taxon>Tichowtungia</taxon>
    </lineage>
</organism>
<dbReference type="KEGG" id="taer:GT409_08210"/>
<dbReference type="InterPro" id="IPR002220">
    <property type="entry name" value="DapA-like"/>
</dbReference>
<dbReference type="GO" id="GO:0019262">
    <property type="term" value="P:N-acetylneuraminate catabolic process"/>
    <property type="evidence" value="ECO:0007669"/>
    <property type="project" value="TreeGrafter"/>
</dbReference>
<dbReference type="RefSeq" id="WP_160628620.1">
    <property type="nucleotide sequence ID" value="NZ_CP047593.1"/>
</dbReference>
<dbReference type="PROSITE" id="PS00666">
    <property type="entry name" value="DHDPS_2"/>
    <property type="match status" value="1"/>
</dbReference>
<evidence type="ECO:0000256" key="2">
    <source>
        <dbReference type="ARBA" id="ARBA00023270"/>
    </source>
</evidence>
<dbReference type="PRINTS" id="PR00146">
    <property type="entry name" value="DHPICSNTHASE"/>
</dbReference>
<dbReference type="EMBL" id="CP047593">
    <property type="protein sequence ID" value="QHI69438.1"/>
    <property type="molecule type" value="Genomic_DNA"/>
</dbReference>
<comment type="similarity">
    <text evidence="3">Belongs to the DapA family.</text>
</comment>
<evidence type="ECO:0000256" key="5">
    <source>
        <dbReference type="PIRSR" id="PIRSR001365-2"/>
    </source>
</evidence>
<dbReference type="GO" id="GO:0005829">
    <property type="term" value="C:cytosol"/>
    <property type="evidence" value="ECO:0007669"/>
    <property type="project" value="TreeGrafter"/>
</dbReference>
<feature type="active site" description="Schiff-base intermediate with substrate" evidence="4">
    <location>
        <position position="167"/>
    </location>
</feature>
<accession>A0A6P1MBG9</accession>
<dbReference type="InterPro" id="IPR013785">
    <property type="entry name" value="Aldolase_TIM"/>
</dbReference>
<proteinExistence type="inferred from homology"/>
<dbReference type="InterPro" id="IPR020625">
    <property type="entry name" value="Schiff_base-form_aldolases_AS"/>
</dbReference>
<feature type="active site" description="Proton donor/acceptor" evidence="4">
    <location>
        <position position="139"/>
    </location>
</feature>
<dbReference type="GO" id="GO:0008747">
    <property type="term" value="F:N-acetylneuraminate lyase activity"/>
    <property type="evidence" value="ECO:0007669"/>
    <property type="project" value="TreeGrafter"/>
</dbReference>
<feature type="binding site" evidence="5">
    <location>
        <position position="51"/>
    </location>
    <ligand>
        <name>pyruvate</name>
        <dbReference type="ChEBI" id="CHEBI:15361"/>
    </ligand>
</feature>
<dbReference type="Proteomes" id="UP000464954">
    <property type="component" value="Chromosome"/>
</dbReference>
<evidence type="ECO:0000313" key="7">
    <source>
        <dbReference type="Proteomes" id="UP000464954"/>
    </source>
</evidence>
<evidence type="ECO:0000256" key="1">
    <source>
        <dbReference type="ARBA" id="ARBA00023239"/>
    </source>
</evidence>
<name>A0A6P1MBG9_9BACT</name>
<dbReference type="PANTHER" id="PTHR42849:SF1">
    <property type="entry name" value="N-ACETYLNEURAMINATE LYASE"/>
    <property type="match status" value="1"/>
</dbReference>
<reference evidence="6 7" key="1">
    <citation type="submission" date="2020-01" db="EMBL/GenBank/DDBJ databases">
        <title>Ponticoccus aerotolerans gen. nov., sp. nov., an anaerobic bacterium and proposal of Ponticoccusceae fam. nov., Ponticoccusles ord. nov. and Ponticoccuse classis nov. in the phylum Kiritimatiellaeota.</title>
        <authorList>
            <person name="Zhou L.Y."/>
            <person name="Du Z.J."/>
        </authorList>
    </citation>
    <scope>NUCLEOTIDE SEQUENCE [LARGE SCALE GENOMIC DNA]</scope>
    <source>
        <strain evidence="6 7">S-5007</strain>
    </source>
</reference>
<sequence>MSLENGFLKGIIPPLVTPLLGRDELDTEGLEKLVEHILAGGVHGLFVLGTTGEAPGLSYRLRQEIISRTCRQVAGRVPVVVGITDTSFAESANLARFSADSAASAVVLAPPYYFPAGQPELLEYIEHLVPELPLPLVLYNMPSHTKLVFEPDTVRKAMDIPEVIGLKDSSANMVYFHRLQLFLKERPDFTLLVGPEELLGETVLLGGHGGVCGGANLFPRLYVRLYEAAVAGDRTRVEELHELVMQISSTIYSVGHYGSSFLKGIKCALALEGICSDFMAEPFHRFNAPEKARISEYLDKFNPIINSQCC</sequence>
<dbReference type="SMART" id="SM01130">
    <property type="entry name" value="DHDPS"/>
    <property type="match status" value="1"/>
</dbReference>
<feature type="binding site" evidence="5">
    <location>
        <position position="211"/>
    </location>
    <ligand>
        <name>pyruvate</name>
        <dbReference type="ChEBI" id="CHEBI:15361"/>
    </ligand>
</feature>
<dbReference type="SUPFAM" id="SSF51569">
    <property type="entry name" value="Aldolase"/>
    <property type="match status" value="1"/>
</dbReference>